<evidence type="ECO:0000313" key="2">
    <source>
        <dbReference type="EMBL" id="MFB9071299.1"/>
    </source>
</evidence>
<feature type="region of interest" description="Disordered" evidence="1">
    <location>
        <begin position="14"/>
        <end position="34"/>
    </location>
</feature>
<name>A0ABV5FXZ6_9MICC</name>
<keyword evidence="3" id="KW-1185">Reference proteome</keyword>
<reference evidence="2 3" key="1">
    <citation type="submission" date="2024-09" db="EMBL/GenBank/DDBJ databases">
        <authorList>
            <person name="Sun Q."/>
            <person name="Mori K."/>
        </authorList>
    </citation>
    <scope>NUCLEOTIDE SEQUENCE [LARGE SCALE GENOMIC DNA]</scope>
    <source>
        <strain evidence="2 3">CCM 7609</strain>
    </source>
</reference>
<proteinExistence type="predicted"/>
<feature type="region of interest" description="Disordered" evidence="1">
    <location>
        <begin position="58"/>
        <end position="81"/>
    </location>
</feature>
<gene>
    <name evidence="2" type="ORF">ACFFX0_08855</name>
</gene>
<dbReference type="Proteomes" id="UP001589575">
    <property type="component" value="Unassembled WGS sequence"/>
</dbReference>
<accession>A0ABV5FXZ6</accession>
<organism evidence="2 3">
    <name type="scientific">Citricoccus parietis</name>
    <dbReference type="NCBI Taxonomy" id="592307"/>
    <lineage>
        <taxon>Bacteria</taxon>
        <taxon>Bacillati</taxon>
        <taxon>Actinomycetota</taxon>
        <taxon>Actinomycetes</taxon>
        <taxon>Micrococcales</taxon>
        <taxon>Micrococcaceae</taxon>
        <taxon>Citricoccus</taxon>
    </lineage>
</organism>
<comment type="caution">
    <text evidence="2">The sequence shown here is derived from an EMBL/GenBank/DDBJ whole genome shotgun (WGS) entry which is preliminary data.</text>
</comment>
<protein>
    <submittedName>
        <fullName evidence="2">Uncharacterized protein</fullName>
    </submittedName>
</protein>
<sequence>MPVFRLTVGQNFQDREKYSSSPRKVAPKPGGCGREAQWERVVQRVVQPVSLLPVAGGRRGRVLSVPDREPGREPGGGADAP</sequence>
<evidence type="ECO:0000256" key="1">
    <source>
        <dbReference type="SAM" id="MobiDB-lite"/>
    </source>
</evidence>
<evidence type="ECO:0000313" key="3">
    <source>
        <dbReference type="Proteomes" id="UP001589575"/>
    </source>
</evidence>
<dbReference type="EMBL" id="JBHMFI010000001">
    <property type="protein sequence ID" value="MFB9071299.1"/>
    <property type="molecule type" value="Genomic_DNA"/>
</dbReference>